<comment type="subcellular location">
    <subcellularLocation>
        <location evidence="1">Nucleus</location>
        <location evidence="1">Nuclear pore complex</location>
    </subcellularLocation>
</comment>
<dbReference type="STRING" id="307972.A0A2G8K4P8"/>
<dbReference type="InterPro" id="IPR044840">
    <property type="entry name" value="Nup188"/>
</dbReference>
<organism evidence="9 10">
    <name type="scientific">Stichopus japonicus</name>
    <name type="common">Sea cucumber</name>
    <dbReference type="NCBI Taxonomy" id="307972"/>
    <lineage>
        <taxon>Eukaryota</taxon>
        <taxon>Metazoa</taxon>
        <taxon>Echinodermata</taxon>
        <taxon>Eleutherozoa</taxon>
        <taxon>Echinozoa</taxon>
        <taxon>Holothuroidea</taxon>
        <taxon>Aspidochirotacea</taxon>
        <taxon>Aspidochirotida</taxon>
        <taxon>Stichopodidae</taxon>
        <taxon>Apostichopus</taxon>
    </lineage>
</organism>
<dbReference type="PANTHER" id="PTHR31431:SF1">
    <property type="entry name" value="NUCLEOPORIN NUP188"/>
    <property type="match status" value="1"/>
</dbReference>
<dbReference type="InterPro" id="IPR048883">
    <property type="entry name" value="Nup188_N-subdom_III"/>
</dbReference>
<evidence type="ECO:0000256" key="1">
    <source>
        <dbReference type="ARBA" id="ARBA00004567"/>
    </source>
</evidence>
<keyword evidence="7" id="KW-0539">Nucleus</keyword>
<feature type="domain" description="Nucleoporin Nup188 N-terminal subdomain III" evidence="8">
    <location>
        <begin position="457"/>
        <end position="549"/>
    </location>
</feature>
<keyword evidence="6" id="KW-0906">Nuclear pore complex</keyword>
<protein>
    <recommendedName>
        <fullName evidence="8">Nucleoporin Nup188 N-terminal subdomain III domain-containing protein</fullName>
    </recommendedName>
</protein>
<proteinExistence type="predicted"/>
<dbReference type="InterPro" id="IPR016024">
    <property type="entry name" value="ARM-type_fold"/>
</dbReference>
<dbReference type="GO" id="GO:0017056">
    <property type="term" value="F:structural constituent of nuclear pore"/>
    <property type="evidence" value="ECO:0007669"/>
    <property type="project" value="InterPro"/>
</dbReference>
<feature type="domain" description="Nucleoporin Nup188 N-terminal subdomain III" evidence="8">
    <location>
        <begin position="200"/>
        <end position="408"/>
    </location>
</feature>
<dbReference type="GO" id="GO:0044611">
    <property type="term" value="C:nuclear pore inner ring"/>
    <property type="evidence" value="ECO:0007669"/>
    <property type="project" value="TreeGrafter"/>
</dbReference>
<sequence length="1369" mass="153704">MIDSMGNSEPQAPVLLAWMAICAMSWPQEVLPKVQVFGQKALNLHVFKYLVAELKCLAAVNDKAMPSLVAHSVVYALVSLLLSTFQEDTLGSTKDFEGNQGSLLHTAIEKFPIEFSPLMNLATALASEGSKRIFTLFSRLPTFLEPLDNNRAEDIEDIRAGRWRLKKTKIVAKKGDRSKEFNIPEGTEGQLINRPNAAPLIQWEVEYDAWQLYACLTDWLTKTAQQGYVAEIVLHEVKDIIQLVTALLESNWSIHKELQPITESIGPLLSSLSRLQSPPLELIAGCIKCLNVIATQEPQKVWQLLQDCGFLPQTGNLYTDVELAVSGEGIYPGDLGRLLQEKEQPCGQYHVTKSYLEILQTIVKALSSSDTSVAVSQDLLACIIFTQKYIFANFQKWRYVTFSIKMKLFYARQCFRSLSAHQIIPLCAKSSVAPEAPGPTRLSLGGALTAHTTGLPHQPHLVAVIAGYIYHRQDPKLPTLATLFLRRLAVVAPMSLYGCLGNQAPAVRDTFISRLQNHVEDTRLKVGILDLLTQAVETQPGLSELFLNLKPKEETDKKAGTKQSADADVQEMEISKSSVLNTILELLEEERQGTTHCPPDFHCSALGFLQAIWQDRREVAMALLRKRPKFWHNITLPLMSDIHPVETGKVSGSKTKIRAHALKLVALECYHVEKSEVLGDEFKVILEKLEKEKRLTYWSQYLCDLLCNSAEMKDHFEEYAIRDHEALVMLQAWRTVLIIALSPKGHSLRLNTKPTRGTILDHLMTSLEAQAKKMTSIFHAKAFSLISSTYLSLLSKWKGSINSKQKHIQQSISGLDHIADLDPTGIVQRCIANSLAILTRLLHLHCEERTTRSPPALDGTRLEILLTIICSLIRDSSQFYAKAEKVMNERRTKKSSSVFDVTMEELDSSSVGNKTTERRLPPGDTDVRAASQNARTGLHYIEAVLSVFLDLAALPQCAEALQIGGLNQHLTLPLINVYQKTTPVAAIKWSSTSTHKDAITTSRQQPTWLGIYRLSIRVMTIMLSSLRHNFIPDALDFIGAHRERVSYCLQIAHVNHSQSSLLEAEATTAFLCQLASFAREWRFHLPEMFVEFLETMGQLCQSCVALLIRPRLLQYLVEEHSKEKGRQPGHMIQFLNSAPSRLLQHQVSSSSDLSDVEISPEIMQIQARLVIILTNTLLALQRVSPPLLEALLNQSLDVTEYPVLFELSFSTPSMDQSSPPSFGFLLSCINWCLQLLPKIDSGAVKIVSVSPKLHPSPPGLRRERVIFLMENAVLLVMAQGMRILREPSVDGRDRQLLKRELSSELNNFLVATSIFPARKPLVPQRRSPGLDPQWHTGKTLLRRLHRTLHLQNLTNRDFSRLYRPLSKRL</sequence>
<dbReference type="OrthoDB" id="102511at2759"/>
<evidence type="ECO:0000256" key="5">
    <source>
        <dbReference type="ARBA" id="ARBA00023010"/>
    </source>
</evidence>
<accession>A0A2G8K4P8</accession>
<dbReference type="GO" id="GO:0006606">
    <property type="term" value="P:protein import into nucleus"/>
    <property type="evidence" value="ECO:0007669"/>
    <property type="project" value="TreeGrafter"/>
</dbReference>
<dbReference type="PANTHER" id="PTHR31431">
    <property type="entry name" value="NUCLEOPORIN NUP188 HOMOLOG"/>
    <property type="match status" value="1"/>
</dbReference>
<evidence type="ECO:0000256" key="2">
    <source>
        <dbReference type="ARBA" id="ARBA00022448"/>
    </source>
</evidence>
<evidence type="ECO:0000256" key="4">
    <source>
        <dbReference type="ARBA" id="ARBA00022927"/>
    </source>
</evidence>
<keyword evidence="4" id="KW-0653">Protein transport</keyword>
<keyword evidence="10" id="KW-1185">Reference proteome</keyword>
<dbReference type="Proteomes" id="UP000230750">
    <property type="component" value="Unassembled WGS sequence"/>
</dbReference>
<dbReference type="SUPFAM" id="SSF48371">
    <property type="entry name" value="ARM repeat"/>
    <property type="match status" value="1"/>
</dbReference>
<evidence type="ECO:0000259" key="8">
    <source>
        <dbReference type="Pfam" id="PF21093"/>
    </source>
</evidence>
<evidence type="ECO:0000313" key="9">
    <source>
        <dbReference type="EMBL" id="PIK42981.1"/>
    </source>
</evidence>
<keyword evidence="2" id="KW-0813">Transport</keyword>
<dbReference type="Pfam" id="PF21093">
    <property type="entry name" value="Nup188_N-subdom_III"/>
    <property type="match status" value="2"/>
</dbReference>
<evidence type="ECO:0000256" key="3">
    <source>
        <dbReference type="ARBA" id="ARBA00022816"/>
    </source>
</evidence>
<keyword evidence="3" id="KW-0509">mRNA transport</keyword>
<dbReference type="EMBL" id="MRZV01000886">
    <property type="protein sequence ID" value="PIK42981.1"/>
    <property type="molecule type" value="Genomic_DNA"/>
</dbReference>
<evidence type="ECO:0000256" key="6">
    <source>
        <dbReference type="ARBA" id="ARBA00023132"/>
    </source>
</evidence>
<name>A0A2G8K4P8_STIJA</name>
<comment type="caution">
    <text evidence="9">The sequence shown here is derived from an EMBL/GenBank/DDBJ whole genome shotgun (WGS) entry which is preliminary data.</text>
</comment>
<evidence type="ECO:0000256" key="7">
    <source>
        <dbReference type="ARBA" id="ARBA00023242"/>
    </source>
</evidence>
<dbReference type="GO" id="GO:0051028">
    <property type="term" value="P:mRNA transport"/>
    <property type="evidence" value="ECO:0007669"/>
    <property type="project" value="UniProtKB-KW"/>
</dbReference>
<reference evidence="9 10" key="1">
    <citation type="journal article" date="2017" name="PLoS Biol.">
        <title>The sea cucumber genome provides insights into morphological evolution and visceral regeneration.</title>
        <authorList>
            <person name="Zhang X."/>
            <person name="Sun L."/>
            <person name="Yuan J."/>
            <person name="Sun Y."/>
            <person name="Gao Y."/>
            <person name="Zhang L."/>
            <person name="Li S."/>
            <person name="Dai H."/>
            <person name="Hamel J.F."/>
            <person name="Liu C."/>
            <person name="Yu Y."/>
            <person name="Liu S."/>
            <person name="Lin W."/>
            <person name="Guo K."/>
            <person name="Jin S."/>
            <person name="Xu P."/>
            <person name="Storey K.B."/>
            <person name="Huan P."/>
            <person name="Zhang T."/>
            <person name="Zhou Y."/>
            <person name="Zhang J."/>
            <person name="Lin C."/>
            <person name="Li X."/>
            <person name="Xing L."/>
            <person name="Huo D."/>
            <person name="Sun M."/>
            <person name="Wang L."/>
            <person name="Mercier A."/>
            <person name="Li F."/>
            <person name="Yang H."/>
            <person name="Xiang J."/>
        </authorList>
    </citation>
    <scope>NUCLEOTIDE SEQUENCE [LARGE SCALE GENOMIC DNA]</scope>
    <source>
        <strain evidence="9">Shaxun</strain>
        <tissue evidence="9">Muscle</tissue>
    </source>
</reference>
<keyword evidence="5" id="KW-0811">Translocation</keyword>
<gene>
    <name evidence="9" type="ORF">BSL78_20162</name>
</gene>
<evidence type="ECO:0000313" key="10">
    <source>
        <dbReference type="Proteomes" id="UP000230750"/>
    </source>
</evidence>
<dbReference type="GO" id="GO:0006405">
    <property type="term" value="P:RNA export from nucleus"/>
    <property type="evidence" value="ECO:0007669"/>
    <property type="project" value="TreeGrafter"/>
</dbReference>